<gene>
    <name evidence="1" type="ORF">K466DRAFT_658972</name>
</gene>
<organism evidence="1 2">
    <name type="scientific">Polyporus arcularius HHB13444</name>
    <dbReference type="NCBI Taxonomy" id="1314778"/>
    <lineage>
        <taxon>Eukaryota</taxon>
        <taxon>Fungi</taxon>
        <taxon>Dikarya</taxon>
        <taxon>Basidiomycota</taxon>
        <taxon>Agaricomycotina</taxon>
        <taxon>Agaricomycetes</taxon>
        <taxon>Polyporales</taxon>
        <taxon>Polyporaceae</taxon>
        <taxon>Polyporus</taxon>
    </lineage>
</organism>
<protein>
    <recommendedName>
        <fullName evidence="3">F-box domain-containing protein</fullName>
    </recommendedName>
</protein>
<dbReference type="EMBL" id="ML210991">
    <property type="protein sequence ID" value="TFK92852.1"/>
    <property type="molecule type" value="Genomic_DNA"/>
</dbReference>
<reference evidence="1 2" key="1">
    <citation type="journal article" date="2019" name="Nat. Ecol. Evol.">
        <title>Megaphylogeny resolves global patterns of mushroom evolution.</title>
        <authorList>
            <person name="Varga T."/>
            <person name="Krizsan K."/>
            <person name="Foldi C."/>
            <person name="Dima B."/>
            <person name="Sanchez-Garcia M."/>
            <person name="Sanchez-Ramirez S."/>
            <person name="Szollosi G.J."/>
            <person name="Szarkandi J.G."/>
            <person name="Papp V."/>
            <person name="Albert L."/>
            <person name="Andreopoulos W."/>
            <person name="Angelini C."/>
            <person name="Antonin V."/>
            <person name="Barry K.W."/>
            <person name="Bougher N.L."/>
            <person name="Buchanan P."/>
            <person name="Buyck B."/>
            <person name="Bense V."/>
            <person name="Catcheside P."/>
            <person name="Chovatia M."/>
            <person name="Cooper J."/>
            <person name="Damon W."/>
            <person name="Desjardin D."/>
            <person name="Finy P."/>
            <person name="Geml J."/>
            <person name="Haridas S."/>
            <person name="Hughes K."/>
            <person name="Justo A."/>
            <person name="Karasinski D."/>
            <person name="Kautmanova I."/>
            <person name="Kiss B."/>
            <person name="Kocsube S."/>
            <person name="Kotiranta H."/>
            <person name="LaButti K.M."/>
            <person name="Lechner B.E."/>
            <person name="Liimatainen K."/>
            <person name="Lipzen A."/>
            <person name="Lukacs Z."/>
            <person name="Mihaltcheva S."/>
            <person name="Morgado L.N."/>
            <person name="Niskanen T."/>
            <person name="Noordeloos M.E."/>
            <person name="Ohm R.A."/>
            <person name="Ortiz-Santana B."/>
            <person name="Ovrebo C."/>
            <person name="Racz N."/>
            <person name="Riley R."/>
            <person name="Savchenko A."/>
            <person name="Shiryaev A."/>
            <person name="Soop K."/>
            <person name="Spirin V."/>
            <person name="Szebenyi C."/>
            <person name="Tomsovsky M."/>
            <person name="Tulloss R.E."/>
            <person name="Uehling J."/>
            <person name="Grigoriev I.V."/>
            <person name="Vagvolgyi C."/>
            <person name="Papp T."/>
            <person name="Martin F.M."/>
            <person name="Miettinen O."/>
            <person name="Hibbett D.S."/>
            <person name="Nagy L.G."/>
        </authorList>
    </citation>
    <scope>NUCLEOTIDE SEQUENCE [LARGE SCALE GENOMIC DNA]</scope>
    <source>
        <strain evidence="1 2">HHB13444</strain>
    </source>
</reference>
<evidence type="ECO:0000313" key="1">
    <source>
        <dbReference type="EMBL" id="TFK92852.1"/>
    </source>
</evidence>
<evidence type="ECO:0000313" key="2">
    <source>
        <dbReference type="Proteomes" id="UP000308197"/>
    </source>
</evidence>
<sequence length="374" mass="42019">MSRFQTLKDRIKSFKKSTPKPCAVDHIPVELLESIFGLACTDGGSTGCSLSQVSKRFRAIARTSRFDCVALRSGCAPQIAKFTSCLVAERQRAGSAGSLVKVGCLFLTTARRTIRRNHPGAKEELGRYQQDVSDLIELVAPDVHTLLLLSSHLSWDDELRFPDIGLVSYPKLRELSLYGRGSKFAPMAFPSWQGLDNLPSTEDLADYPELPKLTHLHLTSDPGYVRTRNPNMHRWAERAPGLTHLCLSNWKSYHLFIATAAADIIGLPDRTPLFERMEVFIVQGDTSLSSGALAKPSVVDGFSRTVEELRDMHRRSTRRWAQIPPFKQPLDWEEEYEQAATREWTCWEAGHPGCWAVDESYFNHAASESTLGRR</sequence>
<dbReference type="Proteomes" id="UP000308197">
    <property type="component" value="Unassembled WGS sequence"/>
</dbReference>
<accession>A0A5C3PTL7</accession>
<proteinExistence type="predicted"/>
<dbReference type="InParanoid" id="A0A5C3PTL7"/>
<evidence type="ECO:0008006" key="3">
    <source>
        <dbReference type="Google" id="ProtNLM"/>
    </source>
</evidence>
<dbReference type="AlphaFoldDB" id="A0A5C3PTL7"/>
<name>A0A5C3PTL7_9APHY</name>
<keyword evidence="2" id="KW-1185">Reference proteome</keyword>